<accession>Q2SB97</accession>
<dbReference type="PANTHER" id="PTHR43432:SF3">
    <property type="entry name" value="SLR0285 PROTEIN"/>
    <property type="match status" value="1"/>
</dbReference>
<dbReference type="Gene3D" id="3.80.30.30">
    <property type="match status" value="1"/>
</dbReference>
<dbReference type="RefSeq" id="WP_011399141.1">
    <property type="nucleotide sequence ID" value="NC_007645.1"/>
</dbReference>
<dbReference type="eggNOG" id="COG1533">
    <property type="taxonomic scope" value="Bacteria"/>
</dbReference>
<feature type="compositionally biased region" description="Polar residues" evidence="4">
    <location>
        <begin position="13"/>
        <end position="23"/>
    </location>
</feature>
<keyword evidence="6" id="KW-0456">Lyase</keyword>
<feature type="region of interest" description="Disordered" evidence="4">
    <location>
        <begin position="1"/>
        <end position="23"/>
    </location>
</feature>
<dbReference type="PANTHER" id="PTHR43432">
    <property type="entry name" value="SLR0285 PROTEIN"/>
    <property type="match status" value="1"/>
</dbReference>
<reference evidence="6 7" key="1">
    <citation type="journal article" date="2005" name="Nucleic Acids Res.">
        <title>Genomic blueprint of Hahella chejuensis, a marine microbe producing an algicidal agent.</title>
        <authorList>
            <person name="Jeong H."/>
            <person name="Yim J.H."/>
            <person name="Lee C."/>
            <person name="Choi S.-H."/>
            <person name="Park Y.K."/>
            <person name="Yoon S.H."/>
            <person name="Hur C.-G."/>
            <person name="Kang H.-Y."/>
            <person name="Kim D."/>
            <person name="Lee H.H."/>
            <person name="Park K.H."/>
            <person name="Park S.-H."/>
            <person name="Park H.-S."/>
            <person name="Lee H.K."/>
            <person name="Oh T.K."/>
            <person name="Kim J.F."/>
        </authorList>
    </citation>
    <scope>NUCLEOTIDE SEQUENCE [LARGE SCALE GENOMIC DNA]</scope>
    <source>
        <strain evidence="6 7">KCTC 2396</strain>
    </source>
</reference>
<dbReference type="SFLD" id="SFLDG01084">
    <property type="entry name" value="Uncharacterised_Radical_SAM_Su"/>
    <property type="match status" value="1"/>
</dbReference>
<dbReference type="SUPFAM" id="SSF102114">
    <property type="entry name" value="Radical SAM enzymes"/>
    <property type="match status" value="1"/>
</dbReference>
<dbReference type="GO" id="GO:0046872">
    <property type="term" value="F:metal ion binding"/>
    <property type="evidence" value="ECO:0007669"/>
    <property type="project" value="UniProtKB-KW"/>
</dbReference>
<name>Q2SB97_HAHCH</name>
<dbReference type="HOGENOM" id="CLU_015525_0_0_6"/>
<evidence type="ECO:0000256" key="4">
    <source>
        <dbReference type="SAM" id="MobiDB-lite"/>
    </source>
</evidence>
<evidence type="ECO:0000256" key="3">
    <source>
        <dbReference type="ARBA" id="ARBA00023014"/>
    </source>
</evidence>
<sequence length="363" mass="41267">MQYGEASKGRGTGTNPHNRFQSQRSEIDSAELAAWSEVHDEAYQKHPQTEYIQQSCQSIVSKNNSPDIPFTYSINPYQGCEHGCVYCYARPSHEYLDLSLGLDFETKIYCKTNAAEKLRIFLDQRNYRCETIAIGGNTDPYQPSERSLKITRNLLSVMVETKHPVTLITKSNLILRDIDLLRELAFQDLVKVMISVTTMDVKLKNILEPRAASPKARLKTIETLRREGIPVGAMVAPVIPGINDPEIEDIVTQCANAGALNAGYILLRLPHQLKELYENWLQQHYPLRKEKALNLLRECRNGELYQSDFRTRQSGVGPFARLIEQRFSIAAKRNGLNLRRDSPLRTDLFTPPGASRQIDLFSL</sequence>
<evidence type="ECO:0000313" key="7">
    <source>
        <dbReference type="Proteomes" id="UP000000238"/>
    </source>
</evidence>
<dbReference type="AlphaFoldDB" id="Q2SB97"/>
<evidence type="ECO:0000313" key="6">
    <source>
        <dbReference type="EMBL" id="ABC32077.1"/>
    </source>
</evidence>
<evidence type="ECO:0000259" key="5">
    <source>
        <dbReference type="SMART" id="SM00729"/>
    </source>
</evidence>
<organism evidence="6 7">
    <name type="scientific">Hahella chejuensis (strain KCTC 2396)</name>
    <dbReference type="NCBI Taxonomy" id="349521"/>
    <lineage>
        <taxon>Bacteria</taxon>
        <taxon>Pseudomonadati</taxon>
        <taxon>Pseudomonadota</taxon>
        <taxon>Gammaproteobacteria</taxon>
        <taxon>Oceanospirillales</taxon>
        <taxon>Hahellaceae</taxon>
        <taxon>Hahella</taxon>
    </lineage>
</organism>
<dbReference type="NCBIfam" id="NF033668">
    <property type="entry name" value="rSAM_PA0069"/>
    <property type="match status" value="1"/>
</dbReference>
<dbReference type="SFLD" id="SFLDS00029">
    <property type="entry name" value="Radical_SAM"/>
    <property type="match status" value="1"/>
</dbReference>
<dbReference type="Proteomes" id="UP000000238">
    <property type="component" value="Chromosome"/>
</dbReference>
<proteinExistence type="predicted"/>
<dbReference type="InterPro" id="IPR006638">
    <property type="entry name" value="Elp3/MiaA/NifB-like_rSAM"/>
</dbReference>
<dbReference type="OrthoDB" id="9785699at2"/>
<dbReference type="EMBL" id="CP000155">
    <property type="protein sequence ID" value="ABC32077.1"/>
    <property type="molecule type" value="Genomic_DNA"/>
</dbReference>
<dbReference type="InterPro" id="IPR007197">
    <property type="entry name" value="rSAM"/>
</dbReference>
<dbReference type="CDD" id="cd01335">
    <property type="entry name" value="Radical_SAM"/>
    <property type="match status" value="1"/>
</dbReference>
<dbReference type="GO" id="GO:0051536">
    <property type="term" value="F:iron-sulfur cluster binding"/>
    <property type="evidence" value="ECO:0007669"/>
    <property type="project" value="UniProtKB-KW"/>
</dbReference>
<dbReference type="InterPro" id="IPR040086">
    <property type="entry name" value="MJ0683-like"/>
</dbReference>
<dbReference type="KEGG" id="hch:HCH_05408"/>
<dbReference type="GO" id="GO:0016829">
    <property type="term" value="F:lyase activity"/>
    <property type="evidence" value="ECO:0007669"/>
    <property type="project" value="UniProtKB-KW"/>
</dbReference>
<dbReference type="SMART" id="SM00729">
    <property type="entry name" value="Elp3"/>
    <property type="match status" value="1"/>
</dbReference>
<gene>
    <name evidence="6" type="ordered locus">HCH_05408</name>
</gene>
<keyword evidence="3" id="KW-0411">Iron-sulfur</keyword>
<keyword evidence="2" id="KW-0408">Iron</keyword>
<evidence type="ECO:0000256" key="1">
    <source>
        <dbReference type="ARBA" id="ARBA00022723"/>
    </source>
</evidence>
<keyword evidence="1" id="KW-0479">Metal-binding</keyword>
<evidence type="ECO:0000256" key="2">
    <source>
        <dbReference type="ARBA" id="ARBA00023004"/>
    </source>
</evidence>
<keyword evidence="7" id="KW-1185">Reference proteome</keyword>
<protein>
    <submittedName>
        <fullName evidence="6">DNA repair photolyase</fullName>
    </submittedName>
</protein>
<dbReference type="InterPro" id="IPR058240">
    <property type="entry name" value="rSAM_sf"/>
</dbReference>
<dbReference type="STRING" id="349521.HCH_05408"/>
<dbReference type="Pfam" id="PF04055">
    <property type="entry name" value="Radical_SAM"/>
    <property type="match status" value="1"/>
</dbReference>
<feature type="domain" description="Elp3/MiaA/NifB-like radical SAM core" evidence="5">
    <location>
        <begin position="70"/>
        <end position="298"/>
    </location>
</feature>